<feature type="transmembrane region" description="Helical" evidence="1">
    <location>
        <begin position="66"/>
        <end position="89"/>
    </location>
</feature>
<feature type="transmembrane region" description="Helical" evidence="1">
    <location>
        <begin position="39"/>
        <end position="60"/>
    </location>
</feature>
<keyword evidence="3" id="KW-1185">Reference proteome</keyword>
<gene>
    <name evidence="2" type="ORF">Daura_28045</name>
</gene>
<name>A0A9Q9I7P9_9ACTN</name>
<dbReference type="KEGG" id="daur:Daura_28045"/>
<accession>A0A9Q9I7P9</accession>
<proteinExistence type="predicted"/>
<evidence type="ECO:0000313" key="2">
    <source>
        <dbReference type="EMBL" id="UWZ50671.1"/>
    </source>
</evidence>
<reference evidence="2" key="1">
    <citation type="submission" date="2021-04" db="EMBL/GenBank/DDBJ databases">
        <title>Dactylosporangium aurantiacum NRRL B-8018 full assembly.</title>
        <authorList>
            <person name="Hartkoorn R.C."/>
            <person name="Beaudoing E."/>
            <person name="Hot D."/>
        </authorList>
    </citation>
    <scope>NUCLEOTIDE SEQUENCE</scope>
    <source>
        <strain evidence="2">NRRL B-8018</strain>
    </source>
</reference>
<dbReference type="AlphaFoldDB" id="A0A9Q9I7P9"/>
<keyword evidence="1" id="KW-0812">Transmembrane</keyword>
<dbReference type="Proteomes" id="UP001058003">
    <property type="component" value="Chromosome"/>
</dbReference>
<keyword evidence="1" id="KW-1133">Transmembrane helix</keyword>
<evidence type="ECO:0000256" key="1">
    <source>
        <dbReference type="SAM" id="Phobius"/>
    </source>
</evidence>
<dbReference type="EMBL" id="CP073767">
    <property type="protein sequence ID" value="UWZ50671.1"/>
    <property type="molecule type" value="Genomic_DNA"/>
</dbReference>
<dbReference type="RefSeq" id="WP_156089642.1">
    <property type="nucleotide sequence ID" value="NZ_CP073767.1"/>
</dbReference>
<organism evidence="2 3">
    <name type="scientific">Dactylosporangium aurantiacum</name>
    <dbReference type="NCBI Taxonomy" id="35754"/>
    <lineage>
        <taxon>Bacteria</taxon>
        <taxon>Bacillati</taxon>
        <taxon>Actinomycetota</taxon>
        <taxon>Actinomycetes</taxon>
        <taxon>Micromonosporales</taxon>
        <taxon>Micromonosporaceae</taxon>
        <taxon>Dactylosporangium</taxon>
    </lineage>
</organism>
<protein>
    <submittedName>
        <fullName evidence="2">Uncharacterized protein</fullName>
    </submittedName>
</protein>
<sequence>MQLRGVETADRTMATLWFTGDGVYLVRHSARQAVLLRRAGGTAFAALAVALTATGVGSAVNGRAGGILFAGAGILAVAAAATAVAGWVLSRRHARAIREAAAAPDLPLAGMVWARSTDEGERRRVTVGMTGGEVHEFTAAGMTGIDLVRQFGALLRPDGALDGR</sequence>
<evidence type="ECO:0000313" key="3">
    <source>
        <dbReference type="Proteomes" id="UP001058003"/>
    </source>
</evidence>
<keyword evidence="1" id="KW-0472">Membrane</keyword>